<dbReference type="InterPro" id="IPR045343">
    <property type="entry name" value="VpsR"/>
</dbReference>
<dbReference type="Gene3D" id="3.40.50.300">
    <property type="entry name" value="P-loop containing nucleotide triphosphate hydrolases"/>
    <property type="match status" value="1"/>
</dbReference>
<dbReference type="InterPro" id="IPR002197">
    <property type="entry name" value="HTH_Fis"/>
</dbReference>
<accession>A0ABW2YNU6</accession>
<protein>
    <submittedName>
        <fullName evidence="8">Sigma 54-interacting transcriptional regulator</fullName>
    </submittedName>
</protein>
<dbReference type="PROSITE" id="PS00688">
    <property type="entry name" value="SIGMA54_INTERACT_3"/>
    <property type="match status" value="1"/>
</dbReference>
<keyword evidence="4" id="KW-0238">DNA-binding</keyword>
<evidence type="ECO:0000256" key="2">
    <source>
        <dbReference type="ARBA" id="ARBA00022840"/>
    </source>
</evidence>
<dbReference type="Proteomes" id="UP001597090">
    <property type="component" value="Unassembled WGS sequence"/>
</dbReference>
<dbReference type="PROSITE" id="PS00676">
    <property type="entry name" value="SIGMA54_INTERACT_2"/>
    <property type="match status" value="1"/>
</dbReference>
<dbReference type="Pfam" id="PF00158">
    <property type="entry name" value="Sigma54_activat"/>
    <property type="match status" value="1"/>
</dbReference>
<reference evidence="9" key="1">
    <citation type="journal article" date="2019" name="Int. J. Syst. Evol. Microbiol.">
        <title>The Global Catalogue of Microorganisms (GCM) 10K type strain sequencing project: providing services to taxonomists for standard genome sequencing and annotation.</title>
        <authorList>
            <consortium name="The Broad Institute Genomics Platform"/>
            <consortium name="The Broad Institute Genome Sequencing Center for Infectious Disease"/>
            <person name="Wu L."/>
            <person name="Ma J."/>
        </authorList>
    </citation>
    <scope>NUCLEOTIDE SEQUENCE [LARGE SCALE GENOMIC DNA]</scope>
    <source>
        <strain evidence="9">CCUG 55491</strain>
    </source>
</reference>
<sequence length="481" mass="52766">MSNDGSRVPGVRESGSDEAVPRDASDRELIYVTRGTAGRVLTLGRLQQLGWRLHRAPDARSVLRILQRDLRHPHAALIDLREGFSTQELAAFGPALSASNVGWVAGIDAGQLDDEPVRQLIRDYCYDYVTLPCPEAVLDTIVGHAHGMATLACERAEATAEPGIDGIIGDSPAMRALSRTLRKAALTEAPVFIAGETGTGKELAAMAVHRQSRRHAHPFVAINCGAIPHSLVQSELFGYERGAFTGAQARKLGRIEMANGGTLFLDEIGDLPLESQASLLRFLQQGSIERLGGHEQIKIDVRIISATHHDLDAAVADGRFRADLYHRLCVLRLQQPPLRDRGGDIDKLADHALQRYSLEGQRMLKGFAPCARHALHSHPWPGNVRELINRVRQAVVMAEGRLITAADLHIDNDSSRPPPTLDEVRDAATRDAIERALSRNRGRLIDTARELGVSRVTLYRLMVRHRLRAGDAEEPHSVNVA</sequence>
<evidence type="ECO:0000256" key="4">
    <source>
        <dbReference type="ARBA" id="ARBA00023125"/>
    </source>
</evidence>
<evidence type="ECO:0000313" key="8">
    <source>
        <dbReference type="EMBL" id="MFD0739709.1"/>
    </source>
</evidence>
<evidence type="ECO:0000256" key="3">
    <source>
        <dbReference type="ARBA" id="ARBA00023015"/>
    </source>
</evidence>
<dbReference type="Gene3D" id="1.10.8.60">
    <property type="match status" value="1"/>
</dbReference>
<dbReference type="PANTHER" id="PTHR32071">
    <property type="entry name" value="TRANSCRIPTIONAL REGULATORY PROTEIN"/>
    <property type="match status" value="1"/>
</dbReference>
<organism evidence="8 9">
    <name type="scientific">Lysobacter koreensis</name>
    <dbReference type="NCBI Taxonomy" id="266122"/>
    <lineage>
        <taxon>Bacteria</taxon>
        <taxon>Pseudomonadati</taxon>
        <taxon>Pseudomonadota</taxon>
        <taxon>Gammaproteobacteria</taxon>
        <taxon>Lysobacterales</taxon>
        <taxon>Lysobacteraceae</taxon>
        <taxon>Lysobacter</taxon>
    </lineage>
</organism>
<dbReference type="SUPFAM" id="SSF52172">
    <property type="entry name" value="CheY-like"/>
    <property type="match status" value="1"/>
</dbReference>
<comment type="caution">
    <text evidence="8">The sequence shown here is derived from an EMBL/GenBank/DDBJ whole genome shotgun (WGS) entry which is preliminary data.</text>
</comment>
<keyword evidence="2" id="KW-0067">ATP-binding</keyword>
<keyword evidence="1" id="KW-0547">Nucleotide-binding</keyword>
<evidence type="ECO:0000256" key="1">
    <source>
        <dbReference type="ARBA" id="ARBA00022741"/>
    </source>
</evidence>
<dbReference type="PANTHER" id="PTHR32071:SF120">
    <property type="entry name" value="TRANSCRIPTIONAL REGULATOR-RELATED"/>
    <property type="match status" value="1"/>
</dbReference>
<name>A0ABW2YNU6_9GAMM</name>
<dbReference type="Pfam" id="PF25601">
    <property type="entry name" value="AAA_lid_14"/>
    <property type="match status" value="1"/>
</dbReference>
<dbReference type="Gene3D" id="1.10.10.60">
    <property type="entry name" value="Homeodomain-like"/>
    <property type="match status" value="1"/>
</dbReference>
<dbReference type="InterPro" id="IPR011006">
    <property type="entry name" value="CheY-like_superfamily"/>
</dbReference>
<evidence type="ECO:0000256" key="6">
    <source>
        <dbReference type="SAM" id="MobiDB-lite"/>
    </source>
</evidence>
<dbReference type="RefSeq" id="WP_386812738.1">
    <property type="nucleotide sequence ID" value="NZ_JBHTIH010000004.1"/>
</dbReference>
<dbReference type="InterPro" id="IPR003593">
    <property type="entry name" value="AAA+_ATPase"/>
</dbReference>
<dbReference type="InterPro" id="IPR027417">
    <property type="entry name" value="P-loop_NTPase"/>
</dbReference>
<proteinExistence type="predicted"/>
<dbReference type="SUPFAM" id="SSF46689">
    <property type="entry name" value="Homeodomain-like"/>
    <property type="match status" value="1"/>
</dbReference>
<dbReference type="InterPro" id="IPR025944">
    <property type="entry name" value="Sigma_54_int_dom_CS"/>
</dbReference>
<dbReference type="InterPro" id="IPR058031">
    <property type="entry name" value="AAA_lid_NorR"/>
</dbReference>
<dbReference type="CDD" id="cd00009">
    <property type="entry name" value="AAA"/>
    <property type="match status" value="1"/>
</dbReference>
<feature type="region of interest" description="Disordered" evidence="6">
    <location>
        <begin position="1"/>
        <end position="22"/>
    </location>
</feature>
<dbReference type="SMART" id="SM00382">
    <property type="entry name" value="AAA"/>
    <property type="match status" value="1"/>
</dbReference>
<dbReference type="InterPro" id="IPR025943">
    <property type="entry name" value="Sigma_54_int_dom_ATP-bd_2"/>
</dbReference>
<dbReference type="Pfam" id="PF20161">
    <property type="entry name" value="VpsR"/>
    <property type="match status" value="1"/>
</dbReference>
<keyword evidence="3" id="KW-0805">Transcription regulation</keyword>
<dbReference type="SUPFAM" id="SSF52540">
    <property type="entry name" value="P-loop containing nucleoside triphosphate hydrolases"/>
    <property type="match status" value="1"/>
</dbReference>
<gene>
    <name evidence="8" type="ORF">ACFQZQ_10500</name>
</gene>
<dbReference type="InterPro" id="IPR009057">
    <property type="entry name" value="Homeodomain-like_sf"/>
</dbReference>
<keyword evidence="9" id="KW-1185">Reference proteome</keyword>
<evidence type="ECO:0000313" key="9">
    <source>
        <dbReference type="Proteomes" id="UP001597090"/>
    </source>
</evidence>
<evidence type="ECO:0000259" key="7">
    <source>
        <dbReference type="PROSITE" id="PS50045"/>
    </source>
</evidence>
<evidence type="ECO:0000256" key="5">
    <source>
        <dbReference type="ARBA" id="ARBA00023163"/>
    </source>
</evidence>
<dbReference type="EMBL" id="JBHTIH010000004">
    <property type="protein sequence ID" value="MFD0739709.1"/>
    <property type="molecule type" value="Genomic_DNA"/>
</dbReference>
<feature type="domain" description="Sigma-54 factor interaction" evidence="7">
    <location>
        <begin position="167"/>
        <end position="396"/>
    </location>
</feature>
<dbReference type="PROSITE" id="PS50045">
    <property type="entry name" value="SIGMA54_INTERACT_4"/>
    <property type="match status" value="1"/>
</dbReference>
<dbReference type="InterPro" id="IPR002078">
    <property type="entry name" value="Sigma_54_int"/>
</dbReference>
<dbReference type="Pfam" id="PF02954">
    <property type="entry name" value="HTH_8"/>
    <property type="match status" value="1"/>
</dbReference>
<keyword evidence="5" id="KW-0804">Transcription</keyword>